<feature type="signal peptide" evidence="1">
    <location>
        <begin position="1"/>
        <end position="16"/>
    </location>
</feature>
<accession>A0A397T8N8</accession>
<dbReference type="Proteomes" id="UP000265703">
    <property type="component" value="Unassembled WGS sequence"/>
</dbReference>
<protein>
    <submittedName>
        <fullName evidence="2">Uncharacterized protein</fullName>
    </submittedName>
</protein>
<dbReference type="AlphaFoldDB" id="A0A397T8N8"/>
<keyword evidence="1" id="KW-0732">Signal</keyword>
<comment type="caution">
    <text evidence="2">The sequence shown here is derived from an EMBL/GenBank/DDBJ whole genome shotgun (WGS) entry which is preliminary data.</text>
</comment>
<feature type="non-terminal residue" evidence="2">
    <location>
        <position position="1"/>
    </location>
</feature>
<evidence type="ECO:0000256" key="1">
    <source>
        <dbReference type="SAM" id="SignalP"/>
    </source>
</evidence>
<evidence type="ECO:0000313" key="3">
    <source>
        <dbReference type="Proteomes" id="UP000265703"/>
    </source>
</evidence>
<proteinExistence type="predicted"/>
<gene>
    <name evidence="2" type="ORF">C1645_822129</name>
</gene>
<evidence type="ECO:0000313" key="2">
    <source>
        <dbReference type="EMBL" id="RIA91344.1"/>
    </source>
</evidence>
<dbReference type="EMBL" id="QKYT01000154">
    <property type="protein sequence ID" value="RIA91344.1"/>
    <property type="molecule type" value="Genomic_DNA"/>
</dbReference>
<reference evidence="2 3" key="1">
    <citation type="submission" date="2018-06" db="EMBL/GenBank/DDBJ databases">
        <title>Comparative genomics reveals the genomic features of Rhizophagus irregularis, R. cerebriforme, R. diaphanum and Gigaspora rosea, and their symbiotic lifestyle signature.</title>
        <authorList>
            <person name="Morin E."/>
            <person name="San Clemente H."/>
            <person name="Chen E.C.H."/>
            <person name="De La Providencia I."/>
            <person name="Hainaut M."/>
            <person name="Kuo A."/>
            <person name="Kohler A."/>
            <person name="Murat C."/>
            <person name="Tang N."/>
            <person name="Roy S."/>
            <person name="Loubradou J."/>
            <person name="Henrissat B."/>
            <person name="Grigoriev I.V."/>
            <person name="Corradi N."/>
            <person name="Roux C."/>
            <person name="Martin F.M."/>
        </authorList>
    </citation>
    <scope>NUCLEOTIDE SEQUENCE [LARGE SCALE GENOMIC DNA]</scope>
    <source>
        <strain evidence="2 3">DAOM 227022</strain>
    </source>
</reference>
<organism evidence="2 3">
    <name type="scientific">Glomus cerebriforme</name>
    <dbReference type="NCBI Taxonomy" id="658196"/>
    <lineage>
        <taxon>Eukaryota</taxon>
        <taxon>Fungi</taxon>
        <taxon>Fungi incertae sedis</taxon>
        <taxon>Mucoromycota</taxon>
        <taxon>Glomeromycotina</taxon>
        <taxon>Glomeromycetes</taxon>
        <taxon>Glomerales</taxon>
        <taxon>Glomeraceae</taxon>
        <taxon>Glomus</taxon>
    </lineage>
</organism>
<sequence length="93" mass="11224">LVAILTFFTLFIPCIAISKECKINHYFNLFEDLKELKKHLQFSPSDEYKPDSLKSKKNLYDFDENVYKNLKVNDGFECYDKKLWTYYKSDYIL</sequence>
<name>A0A397T8N8_9GLOM</name>
<keyword evidence="3" id="KW-1185">Reference proteome</keyword>
<feature type="chain" id="PRO_5017360038" evidence="1">
    <location>
        <begin position="17"/>
        <end position="93"/>
    </location>
</feature>